<dbReference type="AlphaFoldDB" id="A0A8S0UHC7"/>
<accession>A0A8S0UHC7</accession>
<sequence length="57" mass="6071">ASTVCAATVVQWWHSTATQEQGTVYSCIVANIVAIVSSSSLDAALTFSCLHVSNDYY</sequence>
<comment type="caution">
    <text evidence="1">The sequence shown here is derived from an EMBL/GenBank/DDBJ whole genome shotgun (WGS) entry which is preliminary data.</text>
</comment>
<dbReference type="EMBL" id="CACTIH010007506">
    <property type="protein sequence ID" value="CAA3014787.1"/>
    <property type="molecule type" value="Genomic_DNA"/>
</dbReference>
<dbReference type="Proteomes" id="UP000594638">
    <property type="component" value="Unassembled WGS sequence"/>
</dbReference>
<name>A0A8S0UHC7_OLEEU</name>
<protein>
    <submittedName>
        <fullName evidence="1">Uncharacterized protein</fullName>
    </submittedName>
</protein>
<proteinExistence type="predicted"/>
<reference evidence="1 2" key="1">
    <citation type="submission" date="2019-12" db="EMBL/GenBank/DDBJ databases">
        <authorList>
            <person name="Alioto T."/>
            <person name="Alioto T."/>
            <person name="Gomez Garrido J."/>
        </authorList>
    </citation>
    <scope>NUCLEOTIDE SEQUENCE [LARGE SCALE GENOMIC DNA]</scope>
</reference>
<dbReference type="Gramene" id="OE9A032061T1">
    <property type="protein sequence ID" value="OE9A032061C1"/>
    <property type="gene ID" value="OE9A032061"/>
</dbReference>
<evidence type="ECO:0000313" key="2">
    <source>
        <dbReference type="Proteomes" id="UP000594638"/>
    </source>
</evidence>
<keyword evidence="2" id="KW-1185">Reference proteome</keyword>
<feature type="non-terminal residue" evidence="1">
    <location>
        <position position="1"/>
    </location>
</feature>
<organism evidence="1 2">
    <name type="scientific">Olea europaea subsp. europaea</name>
    <dbReference type="NCBI Taxonomy" id="158383"/>
    <lineage>
        <taxon>Eukaryota</taxon>
        <taxon>Viridiplantae</taxon>
        <taxon>Streptophyta</taxon>
        <taxon>Embryophyta</taxon>
        <taxon>Tracheophyta</taxon>
        <taxon>Spermatophyta</taxon>
        <taxon>Magnoliopsida</taxon>
        <taxon>eudicotyledons</taxon>
        <taxon>Gunneridae</taxon>
        <taxon>Pentapetalae</taxon>
        <taxon>asterids</taxon>
        <taxon>lamiids</taxon>
        <taxon>Lamiales</taxon>
        <taxon>Oleaceae</taxon>
        <taxon>Oleeae</taxon>
        <taxon>Olea</taxon>
    </lineage>
</organism>
<evidence type="ECO:0000313" key="1">
    <source>
        <dbReference type="EMBL" id="CAA3014787.1"/>
    </source>
</evidence>
<gene>
    <name evidence="1" type="ORF">OLEA9_A032061</name>
</gene>